<dbReference type="EMBL" id="CP157743">
    <property type="protein sequence ID" value="XBS21179.1"/>
    <property type="molecule type" value="Genomic_DNA"/>
</dbReference>
<dbReference type="GO" id="GO:0004222">
    <property type="term" value="F:metalloendopeptidase activity"/>
    <property type="evidence" value="ECO:0007669"/>
    <property type="project" value="InterPro"/>
</dbReference>
<evidence type="ECO:0000313" key="1">
    <source>
        <dbReference type="EMBL" id="XBS21179.1"/>
    </source>
</evidence>
<dbReference type="GO" id="GO:0005524">
    <property type="term" value="F:ATP binding"/>
    <property type="evidence" value="ECO:0007669"/>
    <property type="project" value="InterPro"/>
</dbReference>
<accession>A0AAU7NW51</accession>
<organism evidence="1 2">
    <name type="scientific">Methylomarinum roseum</name>
    <dbReference type="NCBI Taxonomy" id="3067653"/>
    <lineage>
        <taxon>Bacteria</taxon>
        <taxon>Pseudomonadati</taxon>
        <taxon>Pseudomonadota</taxon>
        <taxon>Gammaproteobacteria</taxon>
        <taxon>Methylococcales</taxon>
        <taxon>Methylococcaceae</taxon>
        <taxon>Methylomarinum</taxon>
    </lineage>
</organism>
<dbReference type="GO" id="GO:0006508">
    <property type="term" value="P:proteolysis"/>
    <property type="evidence" value="ECO:0007669"/>
    <property type="project" value="InterPro"/>
</dbReference>
<dbReference type="Gene3D" id="1.20.58.760">
    <property type="entry name" value="Peptidase M41"/>
    <property type="match status" value="1"/>
</dbReference>
<gene>
    <name evidence="1" type="ORF">Q9L42_003395</name>
</gene>
<dbReference type="InterPro" id="IPR037219">
    <property type="entry name" value="Peptidase_M41-like"/>
</dbReference>
<sequence>MQRNYHTDTSQLPNHYELAKQTAFHEAGHAAAIHLRNKQKRLAPVNFEIQINKPSQPNQQFSAKVVDGLLIHNLSSALDTRLSERERRDQQRAFEADVVNLLVGPLAEARYVSIRDDEIFNQRLVNTKALQNYGGLSDVEHATHYLSAFISDHKQREKKMLELFNEAYRFIDNSSHWQCILNLAQYILQCKQDRLSCEEVIGIFDRCCNT</sequence>
<protein>
    <recommendedName>
        <fullName evidence="3">Peptidase M41 domain-containing protein</fullName>
    </recommendedName>
</protein>
<evidence type="ECO:0000313" key="2">
    <source>
        <dbReference type="Proteomes" id="UP001225378"/>
    </source>
</evidence>
<evidence type="ECO:0008006" key="3">
    <source>
        <dbReference type="Google" id="ProtNLM"/>
    </source>
</evidence>
<dbReference type="KEGG" id="mech:Q9L42_003395"/>
<reference evidence="1 2" key="1">
    <citation type="journal article" date="2024" name="Microbiology">
        <title>Methylomarinum rosea sp. nov., a novel halophilic methanotrophic bacterium from the hypersaline Lake Elton.</title>
        <authorList>
            <person name="Suleimanov R.Z."/>
            <person name="Oshkin I.Y."/>
            <person name="Danilova O.V."/>
            <person name="Suzina N.E."/>
            <person name="Dedysh S.N."/>
        </authorList>
    </citation>
    <scope>NUCLEOTIDE SEQUENCE [LARGE SCALE GENOMIC DNA]</scope>
    <source>
        <strain evidence="1 2">Ch1-1</strain>
    </source>
</reference>
<dbReference type="AlphaFoldDB" id="A0AAU7NW51"/>
<keyword evidence="2" id="KW-1185">Reference proteome</keyword>
<dbReference type="Proteomes" id="UP001225378">
    <property type="component" value="Chromosome"/>
</dbReference>
<dbReference type="GO" id="GO:0004176">
    <property type="term" value="F:ATP-dependent peptidase activity"/>
    <property type="evidence" value="ECO:0007669"/>
    <property type="project" value="InterPro"/>
</dbReference>
<dbReference type="RefSeq" id="WP_349431894.1">
    <property type="nucleotide sequence ID" value="NZ_CP157743.1"/>
</dbReference>
<name>A0AAU7NW51_9GAMM</name>
<proteinExistence type="predicted"/>